<dbReference type="CDD" id="cd00614">
    <property type="entry name" value="CGS_like"/>
    <property type="match status" value="1"/>
</dbReference>
<evidence type="ECO:0000256" key="8">
    <source>
        <dbReference type="RuleBase" id="RU362118"/>
    </source>
</evidence>
<dbReference type="OrthoDB" id="9805807at2"/>
<evidence type="ECO:0000313" key="9">
    <source>
        <dbReference type="EMBL" id="AKU99440.1"/>
    </source>
</evidence>
<dbReference type="Pfam" id="PF01053">
    <property type="entry name" value="Cys_Met_Meta_PP"/>
    <property type="match status" value="1"/>
</dbReference>
<dbReference type="GO" id="GO:0004124">
    <property type="term" value="F:cysteine synthase activity"/>
    <property type="evidence" value="ECO:0007669"/>
    <property type="project" value="TreeGrafter"/>
</dbReference>
<evidence type="ECO:0000256" key="7">
    <source>
        <dbReference type="PIRSR" id="PIRSR001434-2"/>
    </source>
</evidence>
<dbReference type="GO" id="GO:0003961">
    <property type="term" value="F:O-acetylhomoserine aminocarboxypropyltransferase activity"/>
    <property type="evidence" value="ECO:0007669"/>
    <property type="project" value="TreeGrafter"/>
</dbReference>
<accession>A0A0K1Q0Y0</accession>
<dbReference type="KEGG" id="llu:AKJ09_06104"/>
<evidence type="ECO:0000256" key="5">
    <source>
        <dbReference type="ARBA" id="ARBA00060995"/>
    </source>
</evidence>
<dbReference type="Gene3D" id="3.90.1150.10">
    <property type="entry name" value="Aspartate Aminotransferase, domain 1"/>
    <property type="match status" value="1"/>
</dbReference>
<reference evidence="9 10" key="1">
    <citation type="submission" date="2015-08" db="EMBL/GenBank/DDBJ databases">
        <authorList>
            <person name="Babu N.S."/>
            <person name="Beckwith C.J."/>
            <person name="Beseler K.G."/>
            <person name="Brison A."/>
            <person name="Carone J.V."/>
            <person name="Caskin T.P."/>
            <person name="Diamond M."/>
            <person name="Durham M.E."/>
            <person name="Foxe J.M."/>
            <person name="Go M."/>
            <person name="Henderson B.A."/>
            <person name="Jones I.B."/>
            <person name="McGettigan J.A."/>
            <person name="Micheletti S.J."/>
            <person name="Nasrallah M.E."/>
            <person name="Ortiz D."/>
            <person name="Piller C.R."/>
            <person name="Privatt S.R."/>
            <person name="Schneider S.L."/>
            <person name="Sharp S."/>
            <person name="Smith T.C."/>
            <person name="Stanton J.D."/>
            <person name="Ullery H.E."/>
            <person name="Wilson R.J."/>
            <person name="Serrano M.G."/>
            <person name="Buck G."/>
            <person name="Lee V."/>
            <person name="Wang Y."/>
            <person name="Carvalho R."/>
            <person name="Voegtly L."/>
            <person name="Shi R."/>
            <person name="Duckworth R."/>
            <person name="Johnson A."/>
            <person name="Loviza R."/>
            <person name="Walstead R."/>
            <person name="Shah Z."/>
            <person name="Kiflezghi M."/>
            <person name="Wade K."/>
            <person name="Ball S.L."/>
            <person name="Bradley K.W."/>
            <person name="Asai D.J."/>
            <person name="Bowman C.A."/>
            <person name="Russell D.A."/>
            <person name="Pope W.H."/>
            <person name="Jacobs-Sera D."/>
            <person name="Hendrix R.W."/>
            <person name="Hatfull G.F."/>
        </authorList>
    </citation>
    <scope>NUCLEOTIDE SEQUENCE [LARGE SCALE GENOMIC DNA]</scope>
    <source>
        <strain evidence="9 10">DSM 27648</strain>
    </source>
</reference>
<dbReference type="EMBL" id="CP012333">
    <property type="protein sequence ID" value="AKU99440.1"/>
    <property type="molecule type" value="Genomic_DNA"/>
</dbReference>
<dbReference type="GO" id="GO:0019346">
    <property type="term" value="P:transsulfuration"/>
    <property type="evidence" value="ECO:0007669"/>
    <property type="project" value="InterPro"/>
</dbReference>
<dbReference type="PANTHER" id="PTHR43797">
    <property type="entry name" value="HOMOCYSTEINE/CYSTEINE SYNTHASE"/>
    <property type="match status" value="1"/>
</dbReference>
<dbReference type="PANTHER" id="PTHR43797:SF2">
    <property type="entry name" value="HOMOCYSTEINE_CYSTEINE SYNTHASE"/>
    <property type="match status" value="1"/>
</dbReference>
<evidence type="ECO:0000256" key="2">
    <source>
        <dbReference type="ARBA" id="ARBA00011881"/>
    </source>
</evidence>
<dbReference type="InterPro" id="IPR015421">
    <property type="entry name" value="PyrdxlP-dep_Trfase_major"/>
</dbReference>
<keyword evidence="4 7" id="KW-0663">Pyridoxal phosphate</keyword>
<organism evidence="9 10">
    <name type="scientific">Labilithrix luteola</name>
    <dbReference type="NCBI Taxonomy" id="1391654"/>
    <lineage>
        <taxon>Bacteria</taxon>
        <taxon>Pseudomonadati</taxon>
        <taxon>Myxococcota</taxon>
        <taxon>Polyangia</taxon>
        <taxon>Polyangiales</taxon>
        <taxon>Labilitrichaceae</taxon>
        <taxon>Labilithrix</taxon>
    </lineage>
</organism>
<dbReference type="RefSeq" id="WP_146650895.1">
    <property type="nucleotide sequence ID" value="NZ_CP012333.1"/>
</dbReference>
<feature type="modified residue" description="N6-(pyridoxal phosphate)lysine" evidence="7">
    <location>
        <position position="210"/>
    </location>
</feature>
<evidence type="ECO:0000256" key="4">
    <source>
        <dbReference type="ARBA" id="ARBA00022898"/>
    </source>
</evidence>
<gene>
    <name evidence="9" type="ORF">AKJ09_06104</name>
</gene>
<name>A0A0K1Q0Y0_9BACT</name>
<dbReference type="InterPro" id="IPR015422">
    <property type="entry name" value="PyrdxlP-dep_Trfase_small"/>
</dbReference>
<dbReference type="GO" id="GO:0006535">
    <property type="term" value="P:cysteine biosynthetic process from serine"/>
    <property type="evidence" value="ECO:0007669"/>
    <property type="project" value="TreeGrafter"/>
</dbReference>
<dbReference type="NCBIfam" id="TIGR01326">
    <property type="entry name" value="OAH_OAS_sulfhy"/>
    <property type="match status" value="1"/>
</dbReference>
<keyword evidence="3" id="KW-0808">Transferase</keyword>
<dbReference type="STRING" id="1391654.AKJ09_06104"/>
<protein>
    <recommendedName>
        <fullName evidence="6">O-succinylhomoserine sulfhydrylase</fullName>
    </recommendedName>
</protein>
<dbReference type="GO" id="GO:0071269">
    <property type="term" value="P:L-homocysteine biosynthetic process"/>
    <property type="evidence" value="ECO:0007669"/>
    <property type="project" value="TreeGrafter"/>
</dbReference>
<comment type="similarity">
    <text evidence="5">Belongs to the trans-sulfuration enzymes family. MetZ subfamily.</text>
</comment>
<dbReference type="FunFam" id="3.40.640.10:FF:000035">
    <property type="entry name" value="O-succinylhomoserine sulfhydrylase"/>
    <property type="match status" value="1"/>
</dbReference>
<dbReference type="FunFam" id="3.90.1150.10:FF:000033">
    <property type="entry name" value="Cystathionine gamma-synthase"/>
    <property type="match status" value="1"/>
</dbReference>
<evidence type="ECO:0000256" key="6">
    <source>
        <dbReference type="ARBA" id="ARBA00071157"/>
    </source>
</evidence>
<evidence type="ECO:0000256" key="1">
    <source>
        <dbReference type="ARBA" id="ARBA00001933"/>
    </source>
</evidence>
<dbReference type="PATRIC" id="fig|1391654.3.peg.6191"/>
<dbReference type="GO" id="GO:0030170">
    <property type="term" value="F:pyridoxal phosphate binding"/>
    <property type="evidence" value="ECO:0007669"/>
    <property type="project" value="InterPro"/>
</dbReference>
<comment type="subunit">
    <text evidence="2">Homotetramer.</text>
</comment>
<keyword evidence="10" id="KW-1185">Reference proteome</keyword>
<comment type="cofactor">
    <cofactor evidence="1 8">
        <name>pyridoxal 5'-phosphate</name>
        <dbReference type="ChEBI" id="CHEBI:597326"/>
    </cofactor>
</comment>
<evidence type="ECO:0000256" key="3">
    <source>
        <dbReference type="ARBA" id="ARBA00022679"/>
    </source>
</evidence>
<dbReference type="AlphaFoldDB" id="A0A0K1Q0Y0"/>
<dbReference type="InterPro" id="IPR015424">
    <property type="entry name" value="PyrdxlP-dep_Trfase"/>
</dbReference>
<dbReference type="PIRSF" id="PIRSF001434">
    <property type="entry name" value="CGS"/>
    <property type="match status" value="1"/>
</dbReference>
<dbReference type="SUPFAM" id="SSF53383">
    <property type="entry name" value="PLP-dependent transferases"/>
    <property type="match status" value="1"/>
</dbReference>
<dbReference type="Gene3D" id="3.40.640.10">
    <property type="entry name" value="Type I PLP-dependent aspartate aminotransferase-like (Major domain)"/>
    <property type="match status" value="1"/>
</dbReference>
<dbReference type="GO" id="GO:0005737">
    <property type="term" value="C:cytoplasm"/>
    <property type="evidence" value="ECO:0007669"/>
    <property type="project" value="TreeGrafter"/>
</dbReference>
<proteinExistence type="inferred from homology"/>
<evidence type="ECO:0000313" key="10">
    <source>
        <dbReference type="Proteomes" id="UP000064967"/>
    </source>
</evidence>
<dbReference type="Proteomes" id="UP000064967">
    <property type="component" value="Chromosome"/>
</dbReference>
<sequence>MTQPQPQHFETLALHAGYEPDPTTGSRAVPIYQTTSFRFRDADHAASLFALKEFGNIYTRIMNPTTDVFEKRIAALEGGVGALGVASGQAAETLALLTILREGEEIVSGSSLYGGTYNLFKVTLPRLGIRTRFVDVADHDAVRRAIGPKTRALYVESLGNPRLDVPDFEALAAIAKEAGIPFIVDNTAMTPALFNPLKHGANIVVHSATKYIGGHGTSIGGVIVDGGTFDWASGKFPEFTQPNPGYHGLVFHEAFGNLAFILKARVELLRDLGPALSPFNSHAFILGLETLKLRVERHAANALAVARFLKSHPNVAWVRYPGLEEDPSFALAKKYFHGGNGGLVTFGVKGGRDAGKKLINSVKLWSLLANLGDTRSLIIHPASTTHQQLTPEEQATTGVTDDLVRLSVGIEHIDDIIADLDSALRAT</sequence>
<dbReference type="InterPro" id="IPR006235">
    <property type="entry name" value="OAc-hSer/O-AcSer_sulfhydrylase"/>
</dbReference>
<dbReference type="InterPro" id="IPR000277">
    <property type="entry name" value="Cys/Met-Metab_PyrdxlP-dep_enz"/>
</dbReference>